<dbReference type="RefSeq" id="WP_021952907.1">
    <property type="nucleotide sequence ID" value="NZ_JACOOZ010000003.1"/>
</dbReference>
<dbReference type="InterPro" id="IPR043779">
    <property type="entry name" value="DUF5721"/>
</dbReference>
<sequence>MISFKVNDINNFMQHLLVKETFDNYLLCEGQIDTSNSFSLNGRINAAFYDSNELEAKINDFVYWKDIKHICFEIIKGKKVPTKMKLVFSLAKEYHGKILDASGMDMDLHQIGGLYIHILYENNTLEVITGTSINVFTMDKTLDHYWDKMVLTFFNNYFSCDEN</sequence>
<accession>A0ABR7F3Y9</accession>
<name>A0ABR7F3Y9_9FIRM</name>
<gene>
    <name evidence="1" type="ORF">H8S00_05590</name>
</gene>
<keyword evidence="2" id="KW-1185">Reference proteome</keyword>
<evidence type="ECO:0000313" key="1">
    <source>
        <dbReference type="EMBL" id="MBC5667455.1"/>
    </source>
</evidence>
<dbReference type="EMBL" id="JACOOZ010000003">
    <property type="protein sequence ID" value="MBC5667455.1"/>
    <property type="molecule type" value="Genomic_DNA"/>
</dbReference>
<evidence type="ECO:0000313" key="2">
    <source>
        <dbReference type="Proteomes" id="UP000597877"/>
    </source>
</evidence>
<proteinExistence type="predicted"/>
<organism evidence="1 2">
    <name type="scientific">Eubacterium segne</name>
    <dbReference type="NCBI Taxonomy" id="2763045"/>
    <lineage>
        <taxon>Bacteria</taxon>
        <taxon>Bacillati</taxon>
        <taxon>Bacillota</taxon>
        <taxon>Clostridia</taxon>
        <taxon>Eubacteriales</taxon>
        <taxon>Eubacteriaceae</taxon>
        <taxon>Eubacterium</taxon>
    </lineage>
</organism>
<dbReference type="Pfam" id="PF18988">
    <property type="entry name" value="DUF5721"/>
    <property type="match status" value="1"/>
</dbReference>
<protein>
    <submittedName>
        <fullName evidence="1">Uncharacterized protein</fullName>
    </submittedName>
</protein>
<comment type="caution">
    <text evidence="1">The sequence shown here is derived from an EMBL/GenBank/DDBJ whole genome shotgun (WGS) entry which is preliminary data.</text>
</comment>
<reference evidence="1 2" key="1">
    <citation type="submission" date="2020-08" db="EMBL/GenBank/DDBJ databases">
        <title>Genome public.</title>
        <authorList>
            <person name="Liu C."/>
            <person name="Sun Q."/>
        </authorList>
    </citation>
    <scope>NUCLEOTIDE SEQUENCE [LARGE SCALE GENOMIC DNA]</scope>
    <source>
        <strain evidence="1 2">BX4</strain>
    </source>
</reference>
<dbReference type="Proteomes" id="UP000597877">
    <property type="component" value="Unassembled WGS sequence"/>
</dbReference>